<organism evidence="1">
    <name type="scientific">marine metagenome</name>
    <dbReference type="NCBI Taxonomy" id="408172"/>
    <lineage>
        <taxon>unclassified sequences</taxon>
        <taxon>metagenomes</taxon>
        <taxon>ecological metagenomes</taxon>
    </lineage>
</organism>
<gene>
    <name evidence="1" type="ORF">METZ01_LOCUS292546</name>
</gene>
<proteinExistence type="predicted"/>
<sequence>MTRHLHRIILAVFLLGLAIKPDAWGVDRPVG</sequence>
<reference evidence="1" key="1">
    <citation type="submission" date="2018-05" db="EMBL/GenBank/DDBJ databases">
        <authorList>
            <person name="Lanie J.A."/>
            <person name="Ng W.-L."/>
            <person name="Kazmierczak K.M."/>
            <person name="Andrzejewski T.M."/>
            <person name="Davidsen T.M."/>
            <person name="Wayne K.J."/>
            <person name="Tettelin H."/>
            <person name="Glass J.I."/>
            <person name="Rusch D."/>
            <person name="Podicherti R."/>
            <person name="Tsui H.-C.T."/>
            <person name="Winkler M.E."/>
        </authorList>
    </citation>
    <scope>NUCLEOTIDE SEQUENCE</scope>
</reference>
<accession>A0A382LXA5</accession>
<dbReference type="AlphaFoldDB" id="A0A382LXA5"/>
<protein>
    <submittedName>
        <fullName evidence="1">Uncharacterized protein</fullName>
    </submittedName>
</protein>
<feature type="non-terminal residue" evidence="1">
    <location>
        <position position="31"/>
    </location>
</feature>
<name>A0A382LXA5_9ZZZZ</name>
<dbReference type="EMBL" id="UINC01088988">
    <property type="protein sequence ID" value="SVC39692.1"/>
    <property type="molecule type" value="Genomic_DNA"/>
</dbReference>
<evidence type="ECO:0000313" key="1">
    <source>
        <dbReference type="EMBL" id="SVC39692.1"/>
    </source>
</evidence>